<dbReference type="InterPro" id="IPR002110">
    <property type="entry name" value="Ankyrin_rpt"/>
</dbReference>
<keyword evidence="1" id="KW-0040">ANK repeat</keyword>
<organism evidence="3 4">
    <name type="scientific">Candidatus Methylopumilus planktonicus</name>
    <dbReference type="NCBI Taxonomy" id="1581557"/>
    <lineage>
        <taxon>Bacteria</taxon>
        <taxon>Pseudomonadati</taxon>
        <taxon>Pseudomonadota</taxon>
        <taxon>Betaproteobacteria</taxon>
        <taxon>Nitrosomonadales</taxon>
        <taxon>Methylophilaceae</taxon>
        <taxon>Candidatus Methylopumilus</taxon>
    </lineage>
</organism>
<dbReference type="EMBL" id="LN827929">
    <property type="protein sequence ID" value="CEZ19305.1"/>
    <property type="molecule type" value="Genomic_DNA"/>
</dbReference>
<dbReference type="InterPro" id="IPR036770">
    <property type="entry name" value="Ankyrin_rpt-contain_sf"/>
</dbReference>
<dbReference type="SUPFAM" id="SSF48403">
    <property type="entry name" value="Ankyrin repeat"/>
    <property type="match status" value="1"/>
</dbReference>
<dbReference type="PROSITE" id="PS50088">
    <property type="entry name" value="ANK_REPEAT"/>
    <property type="match status" value="2"/>
</dbReference>
<evidence type="ECO:0000256" key="2">
    <source>
        <dbReference type="SAM" id="SignalP"/>
    </source>
</evidence>
<dbReference type="PANTHER" id="PTHR44207">
    <property type="entry name" value="SURFACE ANTIGEN BSPA-LIKE-RELATED"/>
    <property type="match status" value="1"/>
</dbReference>
<dbReference type="SMART" id="SM00248">
    <property type="entry name" value="ANK"/>
    <property type="match status" value="2"/>
</dbReference>
<name>A0A0D6EUD3_9PROT</name>
<dbReference type="Proteomes" id="UP000064007">
    <property type="component" value="Chromosome 1"/>
</dbReference>
<reference evidence="4" key="1">
    <citation type="submission" date="2014-12" db="EMBL/GenBank/DDBJ databases">
        <authorList>
            <person name="Salcher M.M."/>
        </authorList>
    </citation>
    <scope>NUCLEOTIDE SEQUENCE [LARGE SCALE GENOMIC DNA]</scope>
    <source>
        <strain evidence="4">MMS-10A-171</strain>
    </source>
</reference>
<keyword evidence="2" id="KW-0732">Signal</keyword>
<evidence type="ECO:0000256" key="1">
    <source>
        <dbReference type="PROSITE-ProRule" id="PRU00023"/>
    </source>
</evidence>
<protein>
    <submittedName>
        <fullName evidence="3">Ankyrin repeat protein</fullName>
    </submittedName>
</protein>
<dbReference type="PANTHER" id="PTHR44207:SF2">
    <property type="entry name" value="REPEAT PROTEIN, PUTATIVE-RELATED"/>
    <property type="match status" value="1"/>
</dbReference>
<sequence>MNKFLKTTLTLILLTFSMQLFALTDAEGIEFSGAVNEGKLSIVKKYVEVKKVDINATYFAWSPLLMAAAKGQFQVLKYLAEHGADLNYTHPITKMNAFHHAAFDGRTEIVKYLASKGADLNKKMNGGVSIIRVVKQEKGDQKMVDLLLSLGVSEEGCEDKCL</sequence>
<accession>A0A0D6EUD3</accession>
<feature type="repeat" description="ANK" evidence="1">
    <location>
        <begin position="93"/>
        <end position="125"/>
    </location>
</feature>
<proteinExistence type="predicted"/>
<dbReference type="RefSeq" id="WP_046487399.1">
    <property type="nucleotide sequence ID" value="NZ_CP040978.1"/>
</dbReference>
<dbReference type="OrthoDB" id="198309at2"/>
<dbReference type="AlphaFoldDB" id="A0A0D6EUD3"/>
<dbReference type="GeneID" id="99989754"/>
<dbReference type="PROSITE" id="PS50297">
    <property type="entry name" value="ANK_REP_REGION"/>
    <property type="match status" value="2"/>
</dbReference>
<dbReference type="STRING" id="1581557.BN1208_0412"/>
<keyword evidence="4" id="KW-1185">Reference proteome</keyword>
<gene>
    <name evidence="3" type="ORF">BN1208_0412</name>
</gene>
<feature type="repeat" description="ANK" evidence="1">
    <location>
        <begin position="59"/>
        <end position="91"/>
    </location>
</feature>
<feature type="signal peptide" evidence="2">
    <location>
        <begin position="1"/>
        <end position="22"/>
    </location>
</feature>
<dbReference type="Gene3D" id="1.25.40.20">
    <property type="entry name" value="Ankyrin repeat-containing domain"/>
    <property type="match status" value="1"/>
</dbReference>
<evidence type="ECO:0000313" key="4">
    <source>
        <dbReference type="Proteomes" id="UP000064007"/>
    </source>
</evidence>
<feature type="chain" id="PRO_5043119531" evidence="2">
    <location>
        <begin position="23"/>
        <end position="162"/>
    </location>
</feature>
<dbReference type="KEGG" id="mbat:BN1208_0412"/>
<evidence type="ECO:0000313" key="3">
    <source>
        <dbReference type="EMBL" id="CEZ19305.1"/>
    </source>
</evidence>
<dbReference type="HOGENOM" id="CLU_1641754_0_0_4"/>
<dbReference type="Pfam" id="PF12796">
    <property type="entry name" value="Ank_2"/>
    <property type="match status" value="1"/>
</dbReference>